<dbReference type="GO" id="GO:0005737">
    <property type="term" value="C:cytoplasm"/>
    <property type="evidence" value="ECO:0007669"/>
    <property type="project" value="TreeGrafter"/>
</dbReference>
<sequence>MSTYACSDIHGQFDAWLDALVKSNIDLSSGDELIILGDLIDRGEDSLACVEMAFELMDRYPRQVTYLMGNHEKMFLDFVTTNPESPNGYIDMMITGSHWFQNGGFATASSFLNEVGLERDNFYAVRSSLIEKQPDLIKRLIKLPYYKVDEELNCVYVHAGFRSNRRLEDQYKEDMLWIREAFFKSFIPVKGDVLEGKLIVHGHTPVQYMPDYQGEGFYQGKHHIGIDGGAAAGNSVLVVKMDDLSYVEEKIEMKEVL</sequence>
<dbReference type="AlphaFoldDB" id="A0A429X9Y3"/>
<dbReference type="PANTHER" id="PTHR42850">
    <property type="entry name" value="METALLOPHOSPHOESTERASE"/>
    <property type="match status" value="1"/>
</dbReference>
<organism evidence="2 3">
    <name type="scientific">Siminovitchia terrae</name>
    <name type="common">Bacillus terrae</name>
    <dbReference type="NCBI Taxonomy" id="1914933"/>
    <lineage>
        <taxon>Bacteria</taxon>
        <taxon>Bacillati</taxon>
        <taxon>Bacillota</taxon>
        <taxon>Bacilli</taxon>
        <taxon>Bacillales</taxon>
        <taxon>Bacillaceae</taxon>
        <taxon>Siminovitchia</taxon>
    </lineage>
</organism>
<protein>
    <submittedName>
        <fullName evidence="2">Serine/threonine protein phosphatase</fullName>
    </submittedName>
</protein>
<gene>
    <name evidence="2" type="ORF">D5F11_008940</name>
</gene>
<dbReference type="Pfam" id="PF00149">
    <property type="entry name" value="Metallophos"/>
    <property type="match status" value="1"/>
</dbReference>
<proteinExistence type="predicted"/>
<dbReference type="GO" id="GO:0110154">
    <property type="term" value="P:RNA decapping"/>
    <property type="evidence" value="ECO:0007669"/>
    <property type="project" value="TreeGrafter"/>
</dbReference>
<dbReference type="EMBL" id="QYTW02000006">
    <property type="protein sequence ID" value="RST60172.1"/>
    <property type="molecule type" value="Genomic_DNA"/>
</dbReference>
<dbReference type="Proteomes" id="UP000287296">
    <property type="component" value="Unassembled WGS sequence"/>
</dbReference>
<evidence type="ECO:0000313" key="3">
    <source>
        <dbReference type="Proteomes" id="UP000287296"/>
    </source>
</evidence>
<dbReference type="PANTHER" id="PTHR42850:SF4">
    <property type="entry name" value="ZINC-DEPENDENT ENDOPOLYPHOSPHATASE"/>
    <property type="match status" value="1"/>
</dbReference>
<name>A0A429X9Y3_SIMTE</name>
<evidence type="ECO:0000313" key="2">
    <source>
        <dbReference type="EMBL" id="RST60172.1"/>
    </source>
</evidence>
<dbReference type="GO" id="GO:0016791">
    <property type="term" value="F:phosphatase activity"/>
    <property type="evidence" value="ECO:0007669"/>
    <property type="project" value="TreeGrafter"/>
</dbReference>
<dbReference type="InterPro" id="IPR050126">
    <property type="entry name" value="Ap4A_hydrolase"/>
</dbReference>
<dbReference type="InterPro" id="IPR004843">
    <property type="entry name" value="Calcineurin-like_PHP"/>
</dbReference>
<dbReference type="RefSeq" id="WP_120117184.1">
    <property type="nucleotide sequence ID" value="NZ_QYTW02000006.1"/>
</dbReference>
<dbReference type="OrthoDB" id="384253at2"/>
<feature type="domain" description="Calcineurin-like phosphoesterase" evidence="1">
    <location>
        <begin position="2"/>
        <end position="207"/>
    </location>
</feature>
<evidence type="ECO:0000259" key="1">
    <source>
        <dbReference type="Pfam" id="PF00149"/>
    </source>
</evidence>
<dbReference type="CDD" id="cd00144">
    <property type="entry name" value="MPP_PPP_family"/>
    <property type="match status" value="1"/>
</dbReference>
<dbReference type="SUPFAM" id="SSF56300">
    <property type="entry name" value="Metallo-dependent phosphatases"/>
    <property type="match status" value="1"/>
</dbReference>
<reference evidence="2 3" key="1">
    <citation type="submission" date="2018-12" db="EMBL/GenBank/DDBJ databases">
        <authorList>
            <person name="Sun L."/>
            <person name="Chen Z."/>
        </authorList>
    </citation>
    <scope>NUCLEOTIDE SEQUENCE [LARGE SCALE GENOMIC DNA]</scope>
    <source>
        <strain evidence="2 3">LMG 29736</strain>
    </source>
</reference>
<dbReference type="Gene3D" id="3.60.21.10">
    <property type="match status" value="1"/>
</dbReference>
<accession>A0A429X9Y3</accession>
<dbReference type="GO" id="GO:0008803">
    <property type="term" value="F:bis(5'-nucleosyl)-tetraphosphatase (symmetrical) activity"/>
    <property type="evidence" value="ECO:0007669"/>
    <property type="project" value="TreeGrafter"/>
</dbReference>
<dbReference type="InterPro" id="IPR029052">
    <property type="entry name" value="Metallo-depent_PP-like"/>
</dbReference>
<comment type="caution">
    <text evidence="2">The sequence shown here is derived from an EMBL/GenBank/DDBJ whole genome shotgun (WGS) entry which is preliminary data.</text>
</comment>